<feature type="transmembrane region" description="Helical" evidence="14">
    <location>
        <begin position="213"/>
        <end position="236"/>
    </location>
</feature>
<protein>
    <submittedName>
        <fullName evidence="17">Allatostatin-A receptor</fullName>
    </submittedName>
</protein>
<reference evidence="17" key="1">
    <citation type="submission" date="2025-08" db="UniProtKB">
        <authorList>
            <consortium name="RefSeq"/>
        </authorList>
    </citation>
    <scope>IDENTIFICATION</scope>
    <source>
        <tissue evidence="17">Silk gland</tissue>
    </source>
</reference>
<evidence type="ECO:0000313" key="17">
    <source>
        <dbReference type="RefSeq" id="XP_028032334.1"/>
    </source>
</evidence>
<feature type="transmembrane region" description="Helical" evidence="14">
    <location>
        <begin position="256"/>
        <end position="277"/>
    </location>
</feature>
<evidence type="ECO:0000256" key="13">
    <source>
        <dbReference type="SAM" id="MobiDB-lite"/>
    </source>
</evidence>
<evidence type="ECO:0000256" key="7">
    <source>
        <dbReference type="ARBA" id="ARBA00023136"/>
    </source>
</evidence>
<evidence type="ECO:0000256" key="1">
    <source>
        <dbReference type="ARBA" id="ARBA00004651"/>
    </source>
</evidence>
<feature type="domain" description="G-protein coupled receptors family 1 profile" evidence="15">
    <location>
        <begin position="59"/>
        <end position="314"/>
    </location>
</feature>
<dbReference type="CDD" id="cd15096">
    <property type="entry name" value="7tmA_AstA_R_insect"/>
    <property type="match status" value="1"/>
</dbReference>
<evidence type="ECO:0000256" key="4">
    <source>
        <dbReference type="ARBA" id="ARBA00022692"/>
    </source>
</evidence>
<keyword evidence="16" id="KW-1185">Reference proteome</keyword>
<accession>A0A6J2JVV8</accession>
<dbReference type="InterPro" id="IPR000276">
    <property type="entry name" value="GPCR_Rhodpsn"/>
</dbReference>
<dbReference type="AlphaFoldDB" id="A0A6J2JVV8"/>
<evidence type="ECO:0000256" key="11">
    <source>
        <dbReference type="ARBA" id="ARBA00023224"/>
    </source>
</evidence>
<dbReference type="SMART" id="SM01381">
    <property type="entry name" value="7TM_GPCR_Srsx"/>
    <property type="match status" value="1"/>
</dbReference>
<dbReference type="SUPFAM" id="SSF81321">
    <property type="entry name" value="Family A G protein-coupled receptor-like"/>
    <property type="match status" value="1"/>
</dbReference>
<keyword evidence="8" id="KW-1015">Disulfide bond</keyword>
<keyword evidence="11 12" id="KW-0807">Transducer</keyword>
<dbReference type="InterPro" id="IPR000405">
    <property type="entry name" value="Galanin_rcpt"/>
</dbReference>
<dbReference type="PRINTS" id="PR00663">
    <property type="entry name" value="GALANINR"/>
</dbReference>
<evidence type="ECO:0000259" key="15">
    <source>
        <dbReference type="PROSITE" id="PS50262"/>
    </source>
</evidence>
<dbReference type="Gene3D" id="1.20.1070.10">
    <property type="entry name" value="Rhodopsin 7-helix transmembrane proteins"/>
    <property type="match status" value="1"/>
</dbReference>
<dbReference type="FunFam" id="1.20.1070.10:FF:000255">
    <property type="entry name" value="Allatostatin A receptor"/>
    <property type="match status" value="1"/>
</dbReference>
<keyword evidence="4 12" id="KW-0812">Transmembrane</keyword>
<keyword evidence="3" id="KW-1003">Cell membrane</keyword>
<comment type="similarity">
    <text evidence="2 12">Belongs to the G-protein coupled receptor 1 family.</text>
</comment>
<keyword evidence="6 12" id="KW-0297">G-protein coupled receptor</keyword>
<evidence type="ECO:0000256" key="14">
    <source>
        <dbReference type="SAM" id="Phobius"/>
    </source>
</evidence>
<feature type="compositionally biased region" description="Polar residues" evidence="13">
    <location>
        <begin position="343"/>
        <end position="361"/>
    </location>
</feature>
<dbReference type="GeneID" id="114244649"/>
<dbReference type="InterPro" id="IPR017452">
    <property type="entry name" value="GPCR_Rhodpsn_7TM"/>
</dbReference>
<dbReference type="Proteomes" id="UP000504629">
    <property type="component" value="Unplaced"/>
</dbReference>
<dbReference type="OrthoDB" id="2132067at2759"/>
<feature type="transmembrane region" description="Helical" evidence="14">
    <location>
        <begin position="159"/>
        <end position="179"/>
    </location>
</feature>
<dbReference type="PANTHER" id="PTHR45695:SF23">
    <property type="entry name" value="GALANIN-LIKE G-PROTEIN COUPLED RECEPTOR NPR-9"/>
    <property type="match status" value="1"/>
</dbReference>
<dbReference type="RefSeq" id="XP_028032334.1">
    <property type="nucleotide sequence ID" value="XM_028176533.1"/>
</dbReference>
<gene>
    <name evidence="17" type="primary">LOC114244649</name>
</gene>
<feature type="transmembrane region" description="Helical" evidence="14">
    <location>
        <begin position="297"/>
        <end position="317"/>
    </location>
</feature>
<feature type="transmembrane region" description="Helical" evidence="14">
    <location>
        <begin position="80"/>
        <end position="100"/>
    </location>
</feature>
<evidence type="ECO:0000256" key="9">
    <source>
        <dbReference type="ARBA" id="ARBA00023170"/>
    </source>
</evidence>
<feature type="transmembrane region" description="Helical" evidence="14">
    <location>
        <begin position="47"/>
        <end position="68"/>
    </location>
</feature>
<dbReference type="GO" id="GO:0005886">
    <property type="term" value="C:plasma membrane"/>
    <property type="evidence" value="ECO:0007669"/>
    <property type="project" value="UniProtKB-SubCell"/>
</dbReference>
<evidence type="ECO:0000256" key="2">
    <source>
        <dbReference type="ARBA" id="ARBA00010663"/>
    </source>
</evidence>
<evidence type="ECO:0000256" key="6">
    <source>
        <dbReference type="ARBA" id="ARBA00023040"/>
    </source>
</evidence>
<sequence>MESTEDEFYTICLNLTAEDPSFGNCNYTTDFENGELLEKVVSRVVPIFFGFIGIVGLVGNALVVLVVAANPGMRSTTNLLIINLAVADLLFVIFCVPFTATDYVMPRWPFGDWWCKVVQYFIVVTAHASVYTLVLMSLDRFMAVVHPIASMSIRTEKNALLAIACIWVVILTTAIPVGICHGEREYSYFNRNHSSCVFLEERGYSKLGFQMSFFLSSYVIPLALISVLYMCMLTRLWKSAPGGRVSAESRRGRKKVTRMVVVVVVVFAVCWCPIQIILLVKALNKYHITYFTVTAQIVSHVLAYMNSCVNPVLYAFLSENFRVAFRKVMYCPPPYNDGFSGRPQATKTTRTGNGNSCHDIV</sequence>
<organism evidence="16 17">
    <name type="scientific">Bombyx mandarina</name>
    <name type="common">Wild silk moth</name>
    <name type="synonym">Wild silkworm</name>
    <dbReference type="NCBI Taxonomy" id="7092"/>
    <lineage>
        <taxon>Eukaryota</taxon>
        <taxon>Metazoa</taxon>
        <taxon>Ecdysozoa</taxon>
        <taxon>Arthropoda</taxon>
        <taxon>Hexapoda</taxon>
        <taxon>Insecta</taxon>
        <taxon>Pterygota</taxon>
        <taxon>Neoptera</taxon>
        <taxon>Endopterygota</taxon>
        <taxon>Lepidoptera</taxon>
        <taxon>Glossata</taxon>
        <taxon>Ditrysia</taxon>
        <taxon>Bombycoidea</taxon>
        <taxon>Bombycidae</taxon>
        <taxon>Bombycinae</taxon>
        <taxon>Bombyx</taxon>
    </lineage>
</organism>
<evidence type="ECO:0000256" key="10">
    <source>
        <dbReference type="ARBA" id="ARBA00023180"/>
    </source>
</evidence>
<dbReference type="PANTHER" id="PTHR45695">
    <property type="entry name" value="LEUCOKININ RECEPTOR-RELATED"/>
    <property type="match status" value="1"/>
</dbReference>
<dbReference type="KEGG" id="bman:114244649"/>
<evidence type="ECO:0000313" key="16">
    <source>
        <dbReference type="Proteomes" id="UP000504629"/>
    </source>
</evidence>
<evidence type="ECO:0000256" key="12">
    <source>
        <dbReference type="RuleBase" id="RU000688"/>
    </source>
</evidence>
<dbReference type="GO" id="GO:0004930">
    <property type="term" value="F:G protein-coupled receptor activity"/>
    <property type="evidence" value="ECO:0007669"/>
    <property type="project" value="UniProtKB-KW"/>
</dbReference>
<dbReference type="SMR" id="A0A6J2JVV8"/>
<feature type="region of interest" description="Disordered" evidence="13">
    <location>
        <begin position="341"/>
        <end position="361"/>
    </location>
</feature>
<proteinExistence type="inferred from homology"/>
<dbReference type="PROSITE" id="PS50262">
    <property type="entry name" value="G_PROTEIN_RECEP_F1_2"/>
    <property type="match status" value="1"/>
</dbReference>
<keyword evidence="9 12" id="KW-0675">Receptor</keyword>
<comment type="subcellular location">
    <subcellularLocation>
        <location evidence="1">Cell membrane</location>
        <topology evidence="1">Multi-pass membrane protein</topology>
    </subcellularLocation>
</comment>
<feature type="transmembrane region" description="Helical" evidence="14">
    <location>
        <begin position="120"/>
        <end position="138"/>
    </location>
</feature>
<name>A0A6J2JVV8_BOMMA</name>
<dbReference type="Pfam" id="PF00001">
    <property type="entry name" value="7tm_1"/>
    <property type="match status" value="1"/>
</dbReference>
<dbReference type="PRINTS" id="PR00237">
    <property type="entry name" value="GPCRRHODOPSN"/>
</dbReference>
<keyword evidence="7 14" id="KW-0472">Membrane</keyword>
<dbReference type="PROSITE" id="PS00237">
    <property type="entry name" value="G_PROTEIN_RECEP_F1_1"/>
    <property type="match status" value="1"/>
</dbReference>
<evidence type="ECO:0000256" key="5">
    <source>
        <dbReference type="ARBA" id="ARBA00022989"/>
    </source>
</evidence>
<keyword evidence="10" id="KW-0325">Glycoprotein</keyword>
<keyword evidence="5 14" id="KW-1133">Transmembrane helix</keyword>
<evidence type="ECO:0000256" key="3">
    <source>
        <dbReference type="ARBA" id="ARBA00022475"/>
    </source>
</evidence>
<evidence type="ECO:0000256" key="8">
    <source>
        <dbReference type="ARBA" id="ARBA00023157"/>
    </source>
</evidence>